<evidence type="ECO:0000313" key="2">
    <source>
        <dbReference type="EMBL" id="NYH80115.1"/>
    </source>
</evidence>
<gene>
    <name evidence="2" type="ORF">FHR84_003464</name>
</gene>
<evidence type="ECO:0000313" key="3">
    <source>
        <dbReference type="Proteomes" id="UP000548304"/>
    </source>
</evidence>
<dbReference type="Proteomes" id="UP000548304">
    <property type="component" value="Unassembled WGS sequence"/>
</dbReference>
<dbReference type="AlphaFoldDB" id="A0A852Z484"/>
<evidence type="ECO:0000256" key="1">
    <source>
        <dbReference type="SAM" id="MobiDB-lite"/>
    </source>
</evidence>
<organism evidence="2 3">
    <name type="scientific">Actinopolyspora biskrensis</name>
    <dbReference type="NCBI Taxonomy" id="1470178"/>
    <lineage>
        <taxon>Bacteria</taxon>
        <taxon>Bacillati</taxon>
        <taxon>Actinomycetota</taxon>
        <taxon>Actinomycetes</taxon>
        <taxon>Actinopolysporales</taxon>
        <taxon>Actinopolysporaceae</taxon>
        <taxon>Actinopolyspora</taxon>
    </lineage>
</organism>
<dbReference type="EMBL" id="JACBYW010000006">
    <property type="protein sequence ID" value="NYH80115.1"/>
    <property type="molecule type" value="Genomic_DNA"/>
</dbReference>
<feature type="region of interest" description="Disordered" evidence="1">
    <location>
        <begin position="32"/>
        <end position="53"/>
    </location>
</feature>
<name>A0A852Z484_9ACTN</name>
<feature type="compositionally biased region" description="Basic and acidic residues" evidence="1">
    <location>
        <begin position="37"/>
        <end position="53"/>
    </location>
</feature>
<keyword evidence="3" id="KW-1185">Reference proteome</keyword>
<reference evidence="2 3" key="1">
    <citation type="submission" date="2020-07" db="EMBL/GenBank/DDBJ databases">
        <title>Genomic Encyclopedia of Type Strains, Phase III (KMG-III): the genomes of soil and plant-associated and newly described type strains.</title>
        <authorList>
            <person name="Whitman W."/>
        </authorList>
    </citation>
    <scope>NUCLEOTIDE SEQUENCE [LARGE SCALE GENOMIC DNA]</scope>
    <source>
        <strain evidence="2 3">CECT 8576</strain>
    </source>
</reference>
<dbReference type="RefSeq" id="WP_179536471.1">
    <property type="nucleotide sequence ID" value="NZ_JACBYW010000006.1"/>
</dbReference>
<comment type="caution">
    <text evidence="2">The sequence shown here is derived from an EMBL/GenBank/DDBJ whole genome shotgun (WGS) entry which is preliminary data.</text>
</comment>
<proteinExistence type="predicted"/>
<protein>
    <submittedName>
        <fullName evidence="2">Uncharacterized protein</fullName>
    </submittedName>
</protein>
<accession>A0A852Z484</accession>
<sequence length="53" mass="5664">MDDDSVSLLTGGTARAGRFLAETIIPVVVGRPGADAAPRDPVPEREYRFAPPR</sequence>